<keyword evidence="5" id="KW-0119">Carbohydrate metabolism</keyword>
<evidence type="ECO:0000256" key="2">
    <source>
        <dbReference type="ARBA" id="ARBA00022525"/>
    </source>
</evidence>
<dbReference type="GO" id="GO:0016977">
    <property type="term" value="F:chitosanase activity"/>
    <property type="evidence" value="ECO:0007669"/>
    <property type="project" value="InterPro"/>
</dbReference>
<evidence type="ECO:0000256" key="5">
    <source>
        <dbReference type="ARBA" id="ARBA00023277"/>
    </source>
</evidence>
<dbReference type="PANTHER" id="PTHR42061">
    <property type="entry name" value="ENDO-CHITOSANASE"/>
    <property type="match status" value="1"/>
</dbReference>
<proteinExistence type="predicted"/>
<accession>A0A4D4J8E7</accession>
<evidence type="ECO:0000256" key="4">
    <source>
        <dbReference type="ARBA" id="ARBA00022801"/>
    </source>
</evidence>
<dbReference type="PANTHER" id="PTHR42061:SF6">
    <property type="entry name" value="ENDO-CHITOSANASE"/>
    <property type="match status" value="1"/>
</dbReference>
<evidence type="ECO:0000256" key="1">
    <source>
        <dbReference type="ARBA" id="ARBA00004613"/>
    </source>
</evidence>
<protein>
    <submittedName>
        <fullName evidence="9">Uncharacterized protein</fullName>
    </submittedName>
</protein>
<organism evidence="9 10">
    <name type="scientific">Gandjariella thermophila</name>
    <dbReference type="NCBI Taxonomy" id="1931992"/>
    <lineage>
        <taxon>Bacteria</taxon>
        <taxon>Bacillati</taxon>
        <taxon>Actinomycetota</taxon>
        <taxon>Actinomycetes</taxon>
        <taxon>Pseudonocardiales</taxon>
        <taxon>Pseudonocardiaceae</taxon>
        <taxon>Gandjariella</taxon>
    </lineage>
</organism>
<dbReference type="OrthoDB" id="3296611at2"/>
<name>A0A4D4J8E7_9PSEU</name>
<comment type="caution">
    <text evidence="9">The sequence shown here is derived from an EMBL/GenBank/DDBJ whole genome shotgun (WGS) entry which is preliminary data.</text>
</comment>
<evidence type="ECO:0000313" key="9">
    <source>
        <dbReference type="EMBL" id="GDY31502.1"/>
    </source>
</evidence>
<feature type="signal peptide" evidence="8">
    <location>
        <begin position="1"/>
        <end position="29"/>
    </location>
</feature>
<keyword evidence="10" id="KW-1185">Reference proteome</keyword>
<evidence type="ECO:0000256" key="3">
    <source>
        <dbReference type="ARBA" id="ARBA00022729"/>
    </source>
</evidence>
<keyword evidence="4" id="KW-0378">Hydrolase</keyword>
<comment type="subcellular location">
    <subcellularLocation>
        <location evidence="1">Secreted</location>
    </subcellularLocation>
</comment>
<evidence type="ECO:0000313" key="10">
    <source>
        <dbReference type="Proteomes" id="UP000298860"/>
    </source>
</evidence>
<keyword evidence="6" id="KW-0326">Glycosidase</keyword>
<dbReference type="RefSeq" id="WP_137814585.1">
    <property type="nucleotide sequence ID" value="NZ_BJFL01000015.1"/>
</dbReference>
<dbReference type="InterPro" id="IPR009939">
    <property type="entry name" value="Chitosanase_fungal"/>
</dbReference>
<reference evidence="10" key="1">
    <citation type="submission" date="2019-04" db="EMBL/GenBank/DDBJ databases">
        <title>Draft genome sequence of Pseudonocardiaceae bacterium SL3-2-4.</title>
        <authorList>
            <person name="Ningsih F."/>
            <person name="Yokota A."/>
            <person name="Sakai Y."/>
            <person name="Nanatani K."/>
            <person name="Yabe S."/>
            <person name="Oetari A."/>
            <person name="Sjamsuridzal W."/>
        </authorList>
    </citation>
    <scope>NUCLEOTIDE SEQUENCE [LARGE SCALE GENOMIC DNA]</scope>
    <source>
        <strain evidence="10">SL3-2-4</strain>
    </source>
</reference>
<evidence type="ECO:0000256" key="7">
    <source>
        <dbReference type="ARBA" id="ARBA00023326"/>
    </source>
</evidence>
<keyword evidence="3 8" id="KW-0732">Signal</keyword>
<feature type="chain" id="PRO_5020595504" evidence="8">
    <location>
        <begin position="30"/>
        <end position="250"/>
    </location>
</feature>
<dbReference type="GO" id="GO:0005576">
    <property type="term" value="C:extracellular region"/>
    <property type="evidence" value="ECO:0007669"/>
    <property type="project" value="UniProtKB-SubCell"/>
</dbReference>
<keyword evidence="7" id="KW-0624">Polysaccharide degradation</keyword>
<evidence type="ECO:0000256" key="6">
    <source>
        <dbReference type="ARBA" id="ARBA00023295"/>
    </source>
</evidence>
<dbReference type="Proteomes" id="UP000298860">
    <property type="component" value="Unassembled WGS sequence"/>
</dbReference>
<dbReference type="AlphaFoldDB" id="A0A4D4J8E7"/>
<keyword evidence="2" id="KW-0964">Secreted</keyword>
<gene>
    <name evidence="9" type="ORF">GTS_31350</name>
</gene>
<sequence length="250" mass="25690">MNRIKVLGAALVTVGAAVLPALGTSWTHAAAQPAVASPAAGTTAGSVQAAPLADDGAPTASQLLAKTKNCNQVSNGKYKTDEDAGSATVAICGANGAYFWKADMDIDCDGQRTSQCNENTDCCFQADTSFHQSDGRPLNAAKLPYVVIPLPSGRWDYQKAGLQGGDVVAVIYNGHVEYAVFGDEGPSGIIGEASYATAKALGINPDPSNGGVDSGVTYIVFKNSKVSPIENHAAAVARGRALAQQFIDNN</sequence>
<evidence type="ECO:0000256" key="8">
    <source>
        <dbReference type="SAM" id="SignalP"/>
    </source>
</evidence>
<dbReference type="GO" id="GO:0000272">
    <property type="term" value="P:polysaccharide catabolic process"/>
    <property type="evidence" value="ECO:0007669"/>
    <property type="project" value="UniProtKB-KW"/>
</dbReference>
<dbReference type="Pfam" id="PF07335">
    <property type="entry name" value="Glyco_hydro_75"/>
    <property type="match status" value="1"/>
</dbReference>
<dbReference type="EMBL" id="BJFL01000015">
    <property type="protein sequence ID" value="GDY31502.1"/>
    <property type="molecule type" value="Genomic_DNA"/>
</dbReference>